<evidence type="ECO:0000313" key="2">
    <source>
        <dbReference type="Proteomes" id="UP001385809"/>
    </source>
</evidence>
<name>A0ABU8MSU9_9PSEU</name>
<accession>A0ABU8MSU9</accession>
<proteinExistence type="predicted"/>
<dbReference type="RefSeq" id="WP_337696961.1">
    <property type="nucleotide sequence ID" value="NZ_JBBEGN010000012.1"/>
</dbReference>
<dbReference type="EMBL" id="JBBEGN010000012">
    <property type="protein sequence ID" value="MEJ2870395.1"/>
    <property type="molecule type" value="Genomic_DNA"/>
</dbReference>
<dbReference type="Proteomes" id="UP001385809">
    <property type="component" value="Unassembled WGS sequence"/>
</dbReference>
<sequence length="158" mass="17627">MLEAHRVSSLRSRWEVREDDAPLLVLEAKGWRSAVRYTLDGIAYEVQSSWTGTQYTLTTDDGAEVARAERIGRKRWSIVTPEGTFFFRRRSIWKADQEWIADPDSEEPVGSIRRTGTWRGDAEADLPGMPTPLAVFTLAVVLLMWEQAAAAGATAAAT</sequence>
<gene>
    <name evidence="1" type="ORF">WCD74_21675</name>
</gene>
<organism evidence="1 2">
    <name type="scientific">Actinomycetospora aurantiaca</name>
    <dbReference type="NCBI Taxonomy" id="3129233"/>
    <lineage>
        <taxon>Bacteria</taxon>
        <taxon>Bacillati</taxon>
        <taxon>Actinomycetota</taxon>
        <taxon>Actinomycetes</taxon>
        <taxon>Pseudonocardiales</taxon>
        <taxon>Pseudonocardiaceae</taxon>
        <taxon>Actinomycetospora</taxon>
    </lineage>
</organism>
<reference evidence="1 2" key="1">
    <citation type="submission" date="2024-03" db="EMBL/GenBank/DDBJ databases">
        <title>Actinomycetospora sp. OC33-EN08, a novel actinomycete isolated from wild orchid (Aerides multiflora).</title>
        <authorList>
            <person name="Suriyachadkun C."/>
        </authorList>
    </citation>
    <scope>NUCLEOTIDE SEQUENCE [LARGE SCALE GENOMIC DNA]</scope>
    <source>
        <strain evidence="1 2">OC33-EN08</strain>
    </source>
</reference>
<protein>
    <submittedName>
        <fullName evidence="1">Uncharacterized protein</fullName>
    </submittedName>
</protein>
<evidence type="ECO:0000313" key="1">
    <source>
        <dbReference type="EMBL" id="MEJ2870395.1"/>
    </source>
</evidence>
<comment type="caution">
    <text evidence="1">The sequence shown here is derived from an EMBL/GenBank/DDBJ whole genome shotgun (WGS) entry which is preliminary data.</text>
</comment>
<keyword evidence="2" id="KW-1185">Reference proteome</keyword>